<name>A0A316V9X7_9BASI</name>
<dbReference type="RefSeq" id="XP_025354170.1">
    <property type="nucleotide sequence ID" value="XM_025501832.1"/>
</dbReference>
<feature type="compositionally biased region" description="Low complexity" evidence="2">
    <location>
        <begin position="1436"/>
        <end position="1449"/>
    </location>
</feature>
<feature type="compositionally biased region" description="Low complexity" evidence="2">
    <location>
        <begin position="11"/>
        <end position="26"/>
    </location>
</feature>
<feature type="region of interest" description="Disordered" evidence="2">
    <location>
        <begin position="1514"/>
        <end position="1575"/>
    </location>
</feature>
<dbReference type="GO" id="GO:0000226">
    <property type="term" value="P:microtubule cytoskeleton organization"/>
    <property type="evidence" value="ECO:0007669"/>
    <property type="project" value="TreeGrafter"/>
</dbReference>
<dbReference type="STRING" id="1280837.A0A316V9X7"/>
<feature type="region of interest" description="Disordered" evidence="2">
    <location>
        <begin position="383"/>
        <end position="410"/>
    </location>
</feature>
<reference evidence="4 5" key="1">
    <citation type="journal article" date="2018" name="Mol. Biol. Evol.">
        <title>Broad Genomic Sampling Reveals a Smut Pathogenic Ancestry of the Fungal Clade Ustilaginomycotina.</title>
        <authorList>
            <person name="Kijpornyongpan T."/>
            <person name="Mondo S.J."/>
            <person name="Barry K."/>
            <person name="Sandor L."/>
            <person name="Lee J."/>
            <person name="Lipzen A."/>
            <person name="Pangilinan J."/>
            <person name="LaButti K."/>
            <person name="Hainaut M."/>
            <person name="Henrissat B."/>
            <person name="Grigoriev I.V."/>
            <person name="Spatafora J.W."/>
            <person name="Aime M.C."/>
        </authorList>
    </citation>
    <scope>NUCLEOTIDE SEQUENCE [LARGE SCALE GENOMIC DNA]</scope>
    <source>
        <strain evidence="4 5">MCA 3882</strain>
    </source>
</reference>
<feature type="compositionally biased region" description="Basic and acidic residues" evidence="2">
    <location>
        <begin position="453"/>
        <end position="465"/>
    </location>
</feature>
<dbReference type="GO" id="GO:0005739">
    <property type="term" value="C:mitochondrion"/>
    <property type="evidence" value="ECO:0007669"/>
    <property type="project" value="TreeGrafter"/>
</dbReference>
<feature type="compositionally biased region" description="Pro residues" evidence="2">
    <location>
        <begin position="1041"/>
        <end position="1050"/>
    </location>
</feature>
<dbReference type="GeneID" id="37023613"/>
<dbReference type="GO" id="GO:0005938">
    <property type="term" value="C:cell cortex"/>
    <property type="evidence" value="ECO:0007669"/>
    <property type="project" value="InterPro"/>
</dbReference>
<dbReference type="SUPFAM" id="SSF50729">
    <property type="entry name" value="PH domain-like"/>
    <property type="match status" value="1"/>
</dbReference>
<feature type="coiled-coil region" evidence="1">
    <location>
        <begin position="869"/>
        <end position="917"/>
    </location>
</feature>
<dbReference type="CDD" id="cd13365">
    <property type="entry name" value="PH_PLC_plant-like"/>
    <property type="match status" value="1"/>
</dbReference>
<feature type="compositionally biased region" description="Pro residues" evidence="2">
    <location>
        <begin position="1008"/>
        <end position="1018"/>
    </location>
</feature>
<feature type="compositionally biased region" description="Polar residues" evidence="2">
    <location>
        <begin position="1127"/>
        <end position="1155"/>
    </location>
</feature>
<evidence type="ECO:0000313" key="5">
    <source>
        <dbReference type="Proteomes" id="UP000245771"/>
    </source>
</evidence>
<dbReference type="Pfam" id="PF12814">
    <property type="entry name" value="Mcp5_PH"/>
    <property type="match status" value="1"/>
</dbReference>
<feature type="domain" description="PH" evidence="3">
    <location>
        <begin position="1190"/>
        <end position="1299"/>
    </location>
</feature>
<feature type="compositionally biased region" description="Basic and acidic residues" evidence="2">
    <location>
        <begin position="1416"/>
        <end position="1429"/>
    </location>
</feature>
<dbReference type="SMART" id="SM00233">
    <property type="entry name" value="PH"/>
    <property type="match status" value="1"/>
</dbReference>
<proteinExistence type="predicted"/>
<feature type="region of interest" description="Disordered" evidence="2">
    <location>
        <begin position="1305"/>
        <end position="1391"/>
    </location>
</feature>
<dbReference type="PANTHER" id="PTHR28190:SF1">
    <property type="entry name" value="NUCLEAR MIGRATION PROTEIN NUM1"/>
    <property type="match status" value="1"/>
</dbReference>
<feature type="compositionally biased region" description="Acidic residues" evidence="2">
    <location>
        <begin position="63"/>
        <end position="73"/>
    </location>
</feature>
<feature type="compositionally biased region" description="Polar residues" evidence="2">
    <location>
        <begin position="935"/>
        <end position="945"/>
    </location>
</feature>
<feature type="compositionally biased region" description="Polar residues" evidence="2">
    <location>
        <begin position="41"/>
        <end position="53"/>
    </location>
</feature>
<feature type="region of interest" description="Disordered" evidence="2">
    <location>
        <begin position="738"/>
        <end position="758"/>
    </location>
</feature>
<evidence type="ECO:0000259" key="3">
    <source>
        <dbReference type="PROSITE" id="PS50003"/>
    </source>
</evidence>
<dbReference type="InterPro" id="IPR053005">
    <property type="entry name" value="Nuclear_Pos-Cytoskel_Interact"/>
</dbReference>
<feature type="region of interest" description="Disordered" evidence="2">
    <location>
        <begin position="920"/>
        <end position="1156"/>
    </location>
</feature>
<evidence type="ECO:0000313" key="4">
    <source>
        <dbReference type="EMBL" id="PWN33868.1"/>
    </source>
</evidence>
<dbReference type="PANTHER" id="PTHR28190">
    <property type="entry name" value="NUCLEAR MIGRATION PROTEIN NUM1"/>
    <property type="match status" value="1"/>
</dbReference>
<dbReference type="GO" id="GO:0032065">
    <property type="term" value="P:maintenance of protein location in cell cortex"/>
    <property type="evidence" value="ECO:0007669"/>
    <property type="project" value="InterPro"/>
</dbReference>
<feature type="region of interest" description="Disordered" evidence="2">
    <location>
        <begin position="169"/>
        <end position="195"/>
    </location>
</feature>
<feature type="compositionally biased region" description="Acidic residues" evidence="2">
    <location>
        <begin position="466"/>
        <end position="477"/>
    </location>
</feature>
<feature type="compositionally biased region" description="Low complexity" evidence="2">
    <location>
        <begin position="491"/>
        <end position="501"/>
    </location>
</feature>
<dbReference type="Gene3D" id="2.30.29.30">
    <property type="entry name" value="Pleckstrin-homology domain (PH domain)/Phosphotyrosine-binding domain (PTB)"/>
    <property type="match status" value="1"/>
</dbReference>
<protein>
    <recommendedName>
        <fullName evidence="3">PH domain-containing protein</fullName>
    </recommendedName>
</protein>
<gene>
    <name evidence="4" type="ORF">FA14DRAFT_190981</name>
</gene>
<feature type="compositionally biased region" description="Polar residues" evidence="2">
    <location>
        <begin position="1355"/>
        <end position="1372"/>
    </location>
</feature>
<feature type="coiled-coil region" evidence="1">
    <location>
        <begin position="782"/>
        <end position="842"/>
    </location>
</feature>
<accession>A0A316V9X7</accession>
<dbReference type="EMBL" id="KZ819604">
    <property type="protein sequence ID" value="PWN33868.1"/>
    <property type="molecule type" value="Genomic_DNA"/>
</dbReference>
<feature type="compositionally biased region" description="Polar residues" evidence="2">
    <location>
        <begin position="1526"/>
        <end position="1542"/>
    </location>
</feature>
<dbReference type="OrthoDB" id="2149224at2759"/>
<keyword evidence="1" id="KW-0175">Coiled coil</keyword>
<keyword evidence="5" id="KW-1185">Reference proteome</keyword>
<dbReference type="InParanoid" id="A0A316V9X7"/>
<feature type="compositionally biased region" description="Polar residues" evidence="2">
    <location>
        <begin position="1328"/>
        <end position="1342"/>
    </location>
</feature>
<dbReference type="InterPro" id="IPR001849">
    <property type="entry name" value="PH_domain"/>
</dbReference>
<feature type="compositionally biased region" description="Basic and acidic residues" evidence="2">
    <location>
        <begin position="1028"/>
        <end position="1040"/>
    </location>
</feature>
<dbReference type="InterPro" id="IPR024774">
    <property type="entry name" value="PH_dom-Mcp5-type"/>
</dbReference>
<feature type="compositionally biased region" description="Basic and acidic residues" evidence="2">
    <location>
        <begin position="975"/>
        <end position="990"/>
    </location>
</feature>
<evidence type="ECO:0000256" key="1">
    <source>
        <dbReference type="SAM" id="Coils"/>
    </source>
</evidence>
<organism evidence="4 5">
    <name type="scientific">Meira miltonrushii</name>
    <dbReference type="NCBI Taxonomy" id="1280837"/>
    <lineage>
        <taxon>Eukaryota</taxon>
        <taxon>Fungi</taxon>
        <taxon>Dikarya</taxon>
        <taxon>Basidiomycota</taxon>
        <taxon>Ustilaginomycotina</taxon>
        <taxon>Exobasidiomycetes</taxon>
        <taxon>Exobasidiales</taxon>
        <taxon>Brachybasidiaceae</taxon>
        <taxon>Meira</taxon>
    </lineage>
</organism>
<feature type="region of interest" description="Disordered" evidence="2">
    <location>
        <begin position="1"/>
        <end position="86"/>
    </location>
</feature>
<feature type="compositionally biased region" description="Basic residues" evidence="2">
    <location>
        <begin position="1514"/>
        <end position="1524"/>
    </location>
</feature>
<dbReference type="InterPro" id="IPR011993">
    <property type="entry name" value="PH-like_dom_sf"/>
</dbReference>
<evidence type="ECO:0000256" key="2">
    <source>
        <dbReference type="SAM" id="MobiDB-lite"/>
    </source>
</evidence>
<feature type="region of interest" description="Disordered" evidence="2">
    <location>
        <begin position="453"/>
        <end position="511"/>
    </location>
</feature>
<feature type="region of interest" description="Disordered" evidence="2">
    <location>
        <begin position="531"/>
        <end position="589"/>
    </location>
</feature>
<feature type="coiled-coil region" evidence="1">
    <location>
        <begin position="250"/>
        <end position="361"/>
    </location>
</feature>
<feature type="region of interest" description="Disordered" evidence="2">
    <location>
        <begin position="1416"/>
        <end position="1449"/>
    </location>
</feature>
<dbReference type="PROSITE" id="PS50003">
    <property type="entry name" value="PH_DOMAIN"/>
    <property type="match status" value="1"/>
</dbReference>
<dbReference type="Proteomes" id="UP000245771">
    <property type="component" value="Unassembled WGS sequence"/>
</dbReference>
<sequence length="1654" mass="182809">MSSRYASMDGSTSPLSSKSAAASGLLNMRRPLASGRKSIASLRQQASKGSIRSTLDYGPSDGNQEDSDYEGESTFDAPETTMSNPEPEQITQTLATYMNYADKGASAVGELGQTLLVQQSRMRDLLERVQGRESARLVEETQREIEEMRYDQQRLMMELLQSSNIDMRELLGPFGPQQSSTPNRPSPQKRKGNEQGLIENKVLVNDLHTHLANEIRRLQILIAERDKALVNMTEAAEEAVRIRSILETSVKRLETEKDAQDATLYEVERKEELLREENDEITRQLKKHENELRVLKRHLSEKTDAAETFKASNEELEQKVDDLRGNVATLRAKSVADQKTISGLKVEVNDLELKHRQAVEKIPQSVSIASRLSQALDSTGDATQIAGMGGLGPDSPSRARGAHDKALTPTASVDDDLASRLRPNLAVKNMEAEMTKWRNAAMKYRKKFNDMRKQGVSEGKAFEHDDSTDEEDEELWQDENVAPGSKRSANRSRIVSSSSINKKGKSMGDAFGFGRNKRASWQSQQDLVENSFDDDDASSVAESSVRGSIDGFDPQFADPTIRSGGNTKRRSTYTPSSLAKASPLSRTMELVEDGKSEAGDSFMSHGRSASINQQRGVLGDELMGLGDQEERIVESEHQAILEQSLAERDSHHEQHVQEVQSQHQNVLRQITNEHTERIAALESNHKEALTKALSDKEVVHNEHIEVIQNEHMNALAQQKTEHARALEVANKRYADTLSSRDLEHEKQVVEKDSQHESKIKDIQSRLTKTHENSMKDARERHAETLSKQREEAHEALLAAQREHKHLLEEHTRVHADTLKRKEAQHERELRSREKEHHELLEDVHATHESFIKQRDAAYNDHIAKRDEIIKERDQELSNAQSRIHHLEDELSSMKHTISELEAKVSRLSSELEDLHAQEHLRTLPVEAENEVSREIPSSSRSQISQDEFEDAIQGDETAKSPVKPKREAGSQTDSTESKEVNGEAAVHEDAPIAAKPVQDSKEVQTSLPPMPDMPPPPTLSSLLAKAARHNEQTSKKDMDPPSRPTSPPPGELVARSSQGNATRGSQVNTASGMAGIDGLPRPSSRLASGPPPSAYMQGAPRRSGPPSVRNRTMSNEGSGRHPMRAPSAQSFVSDATSDMMSGRTSRASNYTNGGLDSSYVRRGASGGGVAAGMIPGQGSTNPVVLGSITQTMIGDYLYKYTRRSMGRANKRHRRYFWVHPYTRTLYWTMTAPSEAVSTEVVNKSAFIQDVIVVEDENTQPPDLYHLSIVISTLTRDVKITARDKTQHDTWITALGYLVNKELPSERKQAPAEWRQSISRASLPRQSHKNNSALFGDSTSSRTPAGRRSVMGISGMSPSKSANAVQTLRTTSALGGESERTPRARGASVGGKGVNYPSLLHRRDTAAREYLEQWETEHGSSALMEDHDATPRAGATSSMSKRSARSGRGSLAREMFGNVRRNSAFSSSGAQTVDDGRFKSAEEMLAEDEERTGYDGLDNVRACCDGKHDIGKLSVKGHQHHHHPARPSSSGTGSVRSRISTPSLLRRSSRASKIAGKDAEARPEVPSLPPQLGQLNINNLSTDTNREGKLGATSNDWFPATSEFGTASGRATPASDVAPDVVVTDHNETITPSNHISFIDRVTQVRRNRASASIR</sequence>
<dbReference type="GO" id="GO:0015631">
    <property type="term" value="F:tubulin binding"/>
    <property type="evidence" value="ECO:0007669"/>
    <property type="project" value="TreeGrafter"/>
</dbReference>
<feature type="compositionally biased region" description="Polar residues" evidence="2">
    <location>
        <begin position="1055"/>
        <end position="1071"/>
    </location>
</feature>
<dbReference type="GO" id="GO:0005543">
    <property type="term" value="F:phospholipid binding"/>
    <property type="evidence" value="ECO:0007669"/>
    <property type="project" value="InterPro"/>
</dbReference>